<dbReference type="GO" id="GO:0019028">
    <property type="term" value="C:viral capsid"/>
    <property type="evidence" value="ECO:0007669"/>
    <property type="project" value="UniProtKB-KW"/>
</dbReference>
<sequence length="345" mass="37762">MPDILELISDADRLDFSQNISVARPAYLGDRLFPDQKTESLKAEYLRLANGAQIPTMATVHAFDTEAEIATRPALEKTEVEKLFIKRKINQSERVQLLNENGVYADSAIVSYVFDDMRLMADAVKVRTEVAKMEVIATGKMTIKENNLNMTVDYGVPSANTGFKIDFGADADIVGQLQAIADQAAASGHALSEMVVGTKILRKLASNKGIQTLVYGTVGAGTYVTTEKLRSLFTELFGFGQITTNDQRYKAQAANGAEKTHRFFPEDKVAFLSNGTANSFGVGLWGVTPEEKGYGPYTDKSAQQYITITQWETPDPKTTWTKASGLFIPVVPDPYGLFIGADVSK</sequence>
<organism evidence="3">
    <name type="scientific">Siphoviridae sp. ctOIB27</name>
    <dbReference type="NCBI Taxonomy" id="2826308"/>
    <lineage>
        <taxon>Viruses</taxon>
        <taxon>Duplodnaviria</taxon>
        <taxon>Heunggongvirae</taxon>
        <taxon>Uroviricota</taxon>
        <taxon>Caudoviricetes</taxon>
    </lineage>
</organism>
<name>A0A8S5LTN0_9CAUD</name>
<dbReference type="Gene3D" id="3.15.30.10">
    <property type="entry name" value="putative capsid protein of prophage domain like"/>
    <property type="match status" value="1"/>
</dbReference>
<reference evidence="3" key="1">
    <citation type="journal article" date="2021" name="Proc. Natl. Acad. Sci. U.S.A.">
        <title>A Catalog of Tens of Thousands of Viruses from Human Metagenomes Reveals Hidden Associations with Chronic Diseases.</title>
        <authorList>
            <person name="Tisza M.J."/>
            <person name="Buck C.B."/>
        </authorList>
    </citation>
    <scope>NUCLEOTIDE SEQUENCE</scope>
    <source>
        <strain evidence="3">CtOIB27</strain>
    </source>
</reference>
<dbReference type="Pfam" id="PF03864">
    <property type="entry name" value="Phage_cap_E"/>
    <property type="match status" value="1"/>
</dbReference>
<dbReference type="EMBL" id="BK014734">
    <property type="protein sequence ID" value="DAD73290.1"/>
    <property type="molecule type" value="Genomic_DNA"/>
</dbReference>
<keyword evidence="2" id="KW-1035">Host cytoplasm</keyword>
<keyword evidence="1" id="KW-0167">Capsid protein</keyword>
<dbReference type="Gene3D" id="3.30.1930.10">
    <property type="entry name" value="capsid protein of prophage domain"/>
    <property type="match status" value="1"/>
</dbReference>
<evidence type="ECO:0000256" key="1">
    <source>
        <dbReference type="ARBA" id="ARBA00022561"/>
    </source>
</evidence>
<evidence type="ECO:0000256" key="2">
    <source>
        <dbReference type="ARBA" id="ARBA00023200"/>
    </source>
</evidence>
<protein>
    <submittedName>
        <fullName evidence="3">Major capsid protein</fullName>
    </submittedName>
</protein>
<dbReference type="InterPro" id="IPR005564">
    <property type="entry name" value="Major_capsid_GpE"/>
</dbReference>
<evidence type="ECO:0000313" key="3">
    <source>
        <dbReference type="EMBL" id="DAD73290.1"/>
    </source>
</evidence>
<keyword evidence="1" id="KW-0946">Virion</keyword>
<accession>A0A8S5LTN0</accession>
<proteinExistence type="predicted"/>